<protein>
    <submittedName>
        <fullName evidence="1">AraD1 family protein</fullName>
    </submittedName>
</protein>
<sequence>MHLSQISRPDGSVAVVSREGTEAYEVRGAESVYQLALDCAASGVDMATRIARLGLGPAVDLEDAYETGRLLAPIHHPDPAHLHLTGTGLTHLGSAATRDAMHQNANAQEEEKLTDSMKMFRMGLEDGKPANEGPGVQPEWFYKGNGANVVAPGASLLSPVFAEDGGEEPEIAGIYVIDANGVPRRVGFALANEFSDHVMERRNYLYLAHSKLRPASFGPEIRIGALPADVRGASRIRRGGATIFDKPFLSGEANMSHSIANLEHHHFKYDLFRQPGDVHVHMFGTATLSFADGVRTEPGDEFEIEAEGFGLPLRNRLTIDGSMVRTGRVSVHAL</sequence>
<evidence type="ECO:0000313" key="1">
    <source>
        <dbReference type="EMBL" id="MEX4010485.1"/>
    </source>
</evidence>
<keyword evidence="2" id="KW-1185">Reference proteome</keyword>
<dbReference type="PIRSF" id="PIRSF033905">
    <property type="entry name" value="UCP033905"/>
    <property type="match status" value="1"/>
</dbReference>
<dbReference type="EMBL" id="JAZHFV010000014">
    <property type="protein sequence ID" value="MEX4010485.1"/>
    <property type="molecule type" value="Genomic_DNA"/>
</dbReference>
<evidence type="ECO:0000313" key="2">
    <source>
        <dbReference type="Proteomes" id="UP001559025"/>
    </source>
</evidence>
<dbReference type="InterPro" id="IPR009645">
    <property type="entry name" value="GguC"/>
</dbReference>
<reference evidence="1 2" key="1">
    <citation type="submission" date="2024-01" db="EMBL/GenBank/DDBJ databases">
        <title>New evidence supports the origin of RcGTA from prophage.</title>
        <authorList>
            <person name="Xu Y."/>
            <person name="Liu B."/>
            <person name="Chen F."/>
        </authorList>
    </citation>
    <scope>NUCLEOTIDE SEQUENCE [LARGE SCALE GENOMIC DNA]</scope>
    <source>
        <strain evidence="1 2">CBW1107-2</strain>
    </source>
</reference>
<proteinExistence type="predicted"/>
<dbReference type="SUPFAM" id="SSF56529">
    <property type="entry name" value="FAH"/>
    <property type="match status" value="1"/>
</dbReference>
<organism evidence="1 2">
    <name type="scientific">Neoaquamicrobium sediminum</name>
    <dbReference type="NCBI Taxonomy" id="1849104"/>
    <lineage>
        <taxon>Bacteria</taxon>
        <taxon>Pseudomonadati</taxon>
        <taxon>Pseudomonadota</taxon>
        <taxon>Alphaproteobacteria</taxon>
        <taxon>Hyphomicrobiales</taxon>
        <taxon>Phyllobacteriaceae</taxon>
        <taxon>Neoaquamicrobium</taxon>
    </lineage>
</organism>
<dbReference type="NCBIfam" id="NF040903">
    <property type="entry name" value="GguC"/>
    <property type="match status" value="1"/>
</dbReference>
<dbReference type="Proteomes" id="UP001559025">
    <property type="component" value="Unassembled WGS sequence"/>
</dbReference>
<dbReference type="InterPro" id="IPR036663">
    <property type="entry name" value="Fumarylacetoacetase_C_sf"/>
</dbReference>
<name>A0ABV3X0N5_9HYPH</name>
<accession>A0ABV3X0N5</accession>
<dbReference type="RefSeq" id="WP_368805170.1">
    <property type="nucleotide sequence ID" value="NZ_JAZHFV010000014.1"/>
</dbReference>
<dbReference type="Gene3D" id="3.90.850.10">
    <property type="entry name" value="Fumarylacetoacetase-like, C-terminal domain"/>
    <property type="match status" value="1"/>
</dbReference>
<comment type="caution">
    <text evidence="1">The sequence shown here is derived from an EMBL/GenBank/DDBJ whole genome shotgun (WGS) entry which is preliminary data.</text>
</comment>
<gene>
    <name evidence="1" type="primary">araD1</name>
    <name evidence="1" type="ORF">V1479_24565</name>
</gene>